<dbReference type="AlphaFoldDB" id="A0A551X2G3"/>
<name>A0A551X2G3_MICAE</name>
<comment type="caution">
    <text evidence="1">The sequence shown here is derived from an EMBL/GenBank/DDBJ whole genome shotgun (WGS) entry which is preliminary data.</text>
</comment>
<gene>
    <name evidence="1" type="ORF">EWV85_23185</name>
</gene>
<reference evidence="1 2" key="1">
    <citation type="submission" date="2019-01" db="EMBL/GenBank/DDBJ databases">
        <title>Coherence of Microcystis species and biogeography revealed through population genomics.</title>
        <authorList>
            <person name="Perez-Carrascal O.M."/>
            <person name="Terrat Y."/>
            <person name="Giani A."/>
            <person name="Fortin N."/>
            <person name="Tromas N."/>
            <person name="Shapiro B.J."/>
        </authorList>
    </citation>
    <scope>NUCLEOTIDE SEQUENCE [LARGE SCALE GENOMIC DNA]</scope>
    <source>
        <strain evidence="1">Ma_QC_C_20070703_M131</strain>
    </source>
</reference>
<evidence type="ECO:0000313" key="1">
    <source>
        <dbReference type="EMBL" id="TRT42957.1"/>
    </source>
</evidence>
<protein>
    <submittedName>
        <fullName evidence="1">Uncharacterized protein</fullName>
    </submittedName>
</protein>
<accession>A0A551X2G3</accession>
<proteinExistence type="predicted"/>
<sequence>MIGGALRRIVSFKSKQEFLPSNAPYLLLYFILNCNRLLTDSCLLPIADVRAISQLIEIISGQKRQ</sequence>
<dbReference type="EMBL" id="SFCA01000258">
    <property type="protein sequence ID" value="TRT42957.1"/>
    <property type="molecule type" value="Genomic_DNA"/>
</dbReference>
<evidence type="ECO:0000313" key="2">
    <source>
        <dbReference type="Proteomes" id="UP000316443"/>
    </source>
</evidence>
<dbReference type="Proteomes" id="UP000316443">
    <property type="component" value="Unassembled WGS sequence"/>
</dbReference>
<organism evidence="1 2">
    <name type="scientific">Microcystis aeruginosa Ma_QC_C_20070703_M131</name>
    <dbReference type="NCBI Taxonomy" id="2486263"/>
    <lineage>
        <taxon>Bacteria</taxon>
        <taxon>Bacillati</taxon>
        <taxon>Cyanobacteriota</taxon>
        <taxon>Cyanophyceae</taxon>
        <taxon>Oscillatoriophycideae</taxon>
        <taxon>Chroococcales</taxon>
        <taxon>Microcystaceae</taxon>
        <taxon>Microcystis</taxon>
    </lineage>
</organism>